<organism evidence="2 3">
    <name type="scientific">Blautia obeum</name>
    <dbReference type="NCBI Taxonomy" id="40520"/>
    <lineage>
        <taxon>Bacteria</taxon>
        <taxon>Bacillati</taxon>
        <taxon>Bacillota</taxon>
        <taxon>Clostridia</taxon>
        <taxon>Lachnospirales</taxon>
        <taxon>Lachnospiraceae</taxon>
        <taxon>Blautia</taxon>
    </lineage>
</organism>
<gene>
    <name evidence="2" type="ORF">ERS852394_01905</name>
</gene>
<feature type="transmembrane region" description="Helical" evidence="1">
    <location>
        <begin position="170"/>
        <end position="189"/>
    </location>
</feature>
<name>A0A174E438_9FIRM</name>
<keyword evidence="1" id="KW-1133">Transmembrane helix</keyword>
<keyword evidence="1" id="KW-0472">Membrane</keyword>
<protein>
    <recommendedName>
        <fullName evidence="4">YitT family protein</fullName>
    </recommendedName>
</protein>
<dbReference type="Proteomes" id="UP000095409">
    <property type="component" value="Unassembled WGS sequence"/>
</dbReference>
<dbReference type="InterPro" id="IPR038750">
    <property type="entry name" value="YczE/YyaS-like"/>
</dbReference>
<evidence type="ECO:0000313" key="2">
    <source>
        <dbReference type="EMBL" id="CUO30810.1"/>
    </source>
</evidence>
<dbReference type="AlphaFoldDB" id="A0A174E438"/>
<feature type="transmembrane region" description="Helical" evidence="1">
    <location>
        <begin position="21"/>
        <end position="42"/>
    </location>
</feature>
<feature type="transmembrane region" description="Helical" evidence="1">
    <location>
        <begin position="54"/>
        <end position="80"/>
    </location>
</feature>
<feature type="transmembrane region" description="Helical" evidence="1">
    <location>
        <begin position="125"/>
        <end position="149"/>
    </location>
</feature>
<keyword evidence="1" id="KW-0812">Transmembrane</keyword>
<sequence length="231" mass="25630">MSELTENSHLQSNIKMPVIRGEIALIVIILINSLGVVLMLYSGSGISAISSVPYAFSLVFPKISLGTWTYIFQGLLVLSLMIMRKKFVAPYLFSFLVGFAFSEMLDIHEMWINALPTALEYRVVYFVISYLLICLGIALSNRCGLPIIPTDLFPRELTDITKIKYSKIKIGFDVTCLAITALMTCIILGHLDGLGIGTILAAFTMGKVIGMIGDQMDRHVRFESFMTKRAA</sequence>
<evidence type="ECO:0008006" key="4">
    <source>
        <dbReference type="Google" id="ProtNLM"/>
    </source>
</evidence>
<dbReference type="Pfam" id="PF19700">
    <property type="entry name" value="DUF6198"/>
    <property type="match status" value="1"/>
</dbReference>
<dbReference type="PANTHER" id="PTHR40078:SF1">
    <property type="entry name" value="INTEGRAL MEMBRANE PROTEIN"/>
    <property type="match status" value="1"/>
</dbReference>
<dbReference type="RefSeq" id="WP_055066148.1">
    <property type="nucleotide sequence ID" value="NZ_CYZD01000008.1"/>
</dbReference>
<accession>A0A174E438</accession>
<dbReference type="EMBL" id="CYZD01000008">
    <property type="protein sequence ID" value="CUO30810.1"/>
    <property type="molecule type" value="Genomic_DNA"/>
</dbReference>
<proteinExistence type="predicted"/>
<dbReference type="PANTHER" id="PTHR40078">
    <property type="entry name" value="INTEGRAL MEMBRANE PROTEIN-RELATED"/>
    <property type="match status" value="1"/>
</dbReference>
<evidence type="ECO:0000313" key="3">
    <source>
        <dbReference type="Proteomes" id="UP000095409"/>
    </source>
</evidence>
<reference evidence="2 3" key="1">
    <citation type="submission" date="2015-09" db="EMBL/GenBank/DDBJ databases">
        <authorList>
            <consortium name="Pathogen Informatics"/>
        </authorList>
    </citation>
    <scope>NUCLEOTIDE SEQUENCE [LARGE SCALE GENOMIC DNA]</scope>
    <source>
        <strain evidence="2 3">2789STDY5608837</strain>
    </source>
</reference>
<feature type="transmembrane region" description="Helical" evidence="1">
    <location>
        <begin position="87"/>
        <end position="105"/>
    </location>
</feature>
<feature type="transmembrane region" description="Helical" evidence="1">
    <location>
        <begin position="195"/>
        <end position="213"/>
    </location>
</feature>
<evidence type="ECO:0000256" key="1">
    <source>
        <dbReference type="SAM" id="Phobius"/>
    </source>
</evidence>